<name>A0A4U2Z3I5_9BACT</name>
<dbReference type="InterPro" id="IPR013417">
    <property type="entry name" value="CHP02588"/>
</dbReference>
<feature type="transmembrane region" description="Helical" evidence="1">
    <location>
        <begin position="12"/>
        <end position="37"/>
    </location>
</feature>
<dbReference type="Pfam" id="PF09624">
    <property type="entry name" value="DUF2393"/>
    <property type="match status" value="1"/>
</dbReference>
<organism evidence="2 3">
    <name type="scientific">Sulfurimonas crateris</name>
    <dbReference type="NCBI Taxonomy" id="2574727"/>
    <lineage>
        <taxon>Bacteria</taxon>
        <taxon>Pseudomonadati</taxon>
        <taxon>Campylobacterota</taxon>
        <taxon>Epsilonproteobacteria</taxon>
        <taxon>Campylobacterales</taxon>
        <taxon>Sulfurimonadaceae</taxon>
        <taxon>Sulfurimonas</taxon>
    </lineage>
</organism>
<evidence type="ECO:0000313" key="3">
    <source>
        <dbReference type="Proteomes" id="UP000309561"/>
    </source>
</evidence>
<dbReference type="OrthoDB" id="5334537at2"/>
<evidence type="ECO:0000256" key="1">
    <source>
        <dbReference type="SAM" id="Phobius"/>
    </source>
</evidence>
<accession>A0A4U2Z3I5</accession>
<proteinExistence type="predicted"/>
<protein>
    <submittedName>
        <fullName evidence="2">DUF2393 domain-containing protein</fullName>
    </submittedName>
</protein>
<gene>
    <name evidence="2" type="ORF">FCU45_10065</name>
</gene>
<dbReference type="EMBL" id="SZPX01000007">
    <property type="protein sequence ID" value="TKI68746.1"/>
    <property type="molecule type" value="Genomic_DNA"/>
</dbReference>
<keyword evidence="1" id="KW-0812">Transmembrane</keyword>
<dbReference type="AlphaFoldDB" id="A0A4U2Z3I5"/>
<evidence type="ECO:0000313" key="2">
    <source>
        <dbReference type="EMBL" id="TKI68746.1"/>
    </source>
</evidence>
<keyword evidence="1" id="KW-0472">Membrane</keyword>
<comment type="caution">
    <text evidence="2">The sequence shown here is derived from an EMBL/GenBank/DDBJ whole genome shotgun (WGS) entry which is preliminary data.</text>
</comment>
<reference evidence="2 3" key="1">
    <citation type="submission" date="2019-04" db="EMBL/GenBank/DDBJ databases">
        <title>Sulfurimonas crateris sp. nov. a facultative anaerobic sulfur-oxidizing chemolithautotrophic bacterium isolated from a terrestrial mud vulcano.</title>
        <authorList>
            <person name="Ratnikova N.M."/>
            <person name="Slobodkin A.I."/>
            <person name="Merkel A.Y."/>
            <person name="Novikov A."/>
            <person name="Bonch-Osmolovskaya E.A."/>
            <person name="Slobodkina G.B."/>
        </authorList>
    </citation>
    <scope>NUCLEOTIDE SEQUENCE [LARGE SCALE GENOMIC DNA]</scope>
    <source>
        <strain evidence="2 3">SN118</strain>
    </source>
</reference>
<keyword evidence="1" id="KW-1133">Transmembrane helix</keyword>
<feature type="transmembrane region" description="Helical" evidence="1">
    <location>
        <begin position="43"/>
        <end position="64"/>
    </location>
</feature>
<sequence>MSGTISKFINELILYDYILFGALFLLFILFVTIGILLRKRGAIAILLILFAFTQLIVGSTYGYIKMHEYLFTNETAITSQKKLNFTQAIVLYGSVKNISQRDFSSCNITATVYKKSGNKIKDYILMLKPLNKMSIIEQGIVKDEKREFKMIIEPFTYGGDYNITLGANCR</sequence>
<keyword evidence="3" id="KW-1185">Reference proteome</keyword>
<dbReference type="Proteomes" id="UP000309561">
    <property type="component" value="Unassembled WGS sequence"/>
</dbReference>
<dbReference type="RefSeq" id="WP_137014866.1">
    <property type="nucleotide sequence ID" value="NZ_SZPX01000007.1"/>
</dbReference>